<dbReference type="GO" id="GO:0046872">
    <property type="term" value="F:metal ion binding"/>
    <property type="evidence" value="ECO:0007669"/>
    <property type="project" value="UniProtKB-KW"/>
</dbReference>
<protein>
    <submittedName>
        <fullName evidence="6">CDGSH iron-sulfur domain-containing protein</fullName>
    </submittedName>
</protein>
<feature type="domain" description="Iron-binding zinc finger CDGSH type" evidence="5">
    <location>
        <begin position="12"/>
        <end position="62"/>
    </location>
</feature>
<evidence type="ECO:0000259" key="5">
    <source>
        <dbReference type="SMART" id="SM00704"/>
    </source>
</evidence>
<dbReference type="AlphaFoldDB" id="A0AAU9EDS6"/>
<dbReference type="GO" id="GO:0005737">
    <property type="term" value="C:cytoplasm"/>
    <property type="evidence" value="ECO:0007669"/>
    <property type="project" value="UniProtKB-ARBA"/>
</dbReference>
<dbReference type="InterPro" id="IPR010693">
    <property type="entry name" value="Divergent_4Fe-4S_mono-cluster"/>
</dbReference>
<dbReference type="SMART" id="SM00704">
    <property type="entry name" value="ZnF_CDGSH"/>
    <property type="match status" value="2"/>
</dbReference>
<keyword evidence="3" id="KW-0408">Iron</keyword>
<evidence type="ECO:0000256" key="4">
    <source>
        <dbReference type="ARBA" id="ARBA00023014"/>
    </source>
</evidence>
<proteinExistence type="predicted"/>
<organism evidence="6 7">
    <name type="scientific">Helicovermis profundi</name>
    <dbReference type="NCBI Taxonomy" id="3065157"/>
    <lineage>
        <taxon>Bacteria</taxon>
        <taxon>Bacillati</taxon>
        <taxon>Bacillota</taxon>
        <taxon>Clostridia</taxon>
        <taxon>Helicovermis</taxon>
    </lineage>
</organism>
<dbReference type="RefSeq" id="WP_338535181.1">
    <property type="nucleotide sequence ID" value="NZ_AP028654.1"/>
</dbReference>
<reference evidence="6 7" key="1">
    <citation type="submission" date="2023-08" db="EMBL/GenBank/DDBJ databases">
        <title>Helicovermis profunda gen. nov., sp. nov., a novel mesophilic, fermentative bacterium within the Bacillota from a deep-sea hydrothermal vent chimney.</title>
        <authorList>
            <person name="Miyazaki U."/>
            <person name="Mizutani D."/>
            <person name="Hashimoto Y."/>
            <person name="Tame A."/>
            <person name="Sawayama S."/>
            <person name="Miyazaki J."/>
            <person name="Takai K."/>
            <person name="Nakagawa S."/>
        </authorList>
    </citation>
    <scope>NUCLEOTIDE SEQUENCE [LARGE SCALE GENOMIC DNA]</scope>
    <source>
        <strain evidence="6 7">S502</strain>
    </source>
</reference>
<keyword evidence="2" id="KW-0479">Metal-binding</keyword>
<name>A0AAU9EDS6_9FIRM</name>
<dbReference type="InterPro" id="IPR018967">
    <property type="entry name" value="FeS-contain_CDGSH-typ"/>
</dbReference>
<dbReference type="InterPro" id="IPR052950">
    <property type="entry name" value="CISD"/>
</dbReference>
<evidence type="ECO:0000256" key="1">
    <source>
        <dbReference type="ARBA" id="ARBA00022714"/>
    </source>
</evidence>
<sequence length="213" mass="24041">MKKNISIKPLKNGPYLVSELEEILDSEGQTNKCENSVTALCRCGKSKTKPYCDGSHIHENFSDEKEKGRKARKVDNYVGKEITIHDDRGICSHAGFCTGGLPKVFRMNTEPWIDADGETVKSIIEVIKKCPSGALSYSIDGVKYDKYSDEQIIELTKNGPYHIKGSINLDYDEDHPQSDEHYALCRCGHSKNKPFCDGSHWYKEFKDDGKVNK</sequence>
<keyword evidence="7" id="KW-1185">Reference proteome</keyword>
<dbReference type="InterPro" id="IPR042216">
    <property type="entry name" value="MitoNEET_CISD"/>
</dbReference>
<evidence type="ECO:0000313" key="6">
    <source>
        <dbReference type="EMBL" id="BEP29554.1"/>
    </source>
</evidence>
<dbReference type="Pfam" id="PF06902">
    <property type="entry name" value="Fer4_19"/>
    <property type="match status" value="1"/>
</dbReference>
<dbReference type="EMBL" id="AP028654">
    <property type="protein sequence ID" value="BEP29554.1"/>
    <property type="molecule type" value="Genomic_DNA"/>
</dbReference>
<evidence type="ECO:0000256" key="3">
    <source>
        <dbReference type="ARBA" id="ARBA00023004"/>
    </source>
</evidence>
<evidence type="ECO:0000256" key="2">
    <source>
        <dbReference type="ARBA" id="ARBA00022723"/>
    </source>
</evidence>
<dbReference type="Pfam" id="PF09360">
    <property type="entry name" value="zf-CDGSH"/>
    <property type="match status" value="2"/>
</dbReference>
<evidence type="ECO:0000313" key="7">
    <source>
        <dbReference type="Proteomes" id="UP001321786"/>
    </source>
</evidence>
<feature type="domain" description="Iron-binding zinc finger CDGSH type" evidence="5">
    <location>
        <begin position="164"/>
        <end position="206"/>
    </location>
</feature>
<accession>A0AAU9EDS6</accession>
<dbReference type="GO" id="GO:0051537">
    <property type="term" value="F:2 iron, 2 sulfur cluster binding"/>
    <property type="evidence" value="ECO:0007669"/>
    <property type="project" value="UniProtKB-KW"/>
</dbReference>
<dbReference type="PANTHER" id="PTHR46491">
    <property type="entry name" value="CDGSH IRON SULFUR DOMAIN PROTEIN HOMOLOG"/>
    <property type="match status" value="1"/>
</dbReference>
<keyword evidence="1" id="KW-0001">2Fe-2S</keyword>
<dbReference type="Proteomes" id="UP001321786">
    <property type="component" value="Chromosome"/>
</dbReference>
<gene>
    <name evidence="6" type="ORF">HLPR_18850</name>
</gene>
<dbReference type="KEGG" id="hprf:HLPR_18850"/>
<dbReference type="Gene3D" id="3.40.5.90">
    <property type="entry name" value="CDGSH iron-sulfur domain, mitoNEET-type"/>
    <property type="match status" value="2"/>
</dbReference>
<dbReference type="PANTHER" id="PTHR46491:SF3">
    <property type="entry name" value="CDGSH IRON-SULFUR DOMAIN-CONTAINING PROTEIN 3, MITOCHONDRIAL"/>
    <property type="match status" value="1"/>
</dbReference>
<keyword evidence="4" id="KW-0411">Iron-sulfur</keyword>